<dbReference type="RefSeq" id="WP_076483723.1">
    <property type="nucleotide sequence ID" value="NZ_FTOG01000002.1"/>
</dbReference>
<evidence type="ECO:0000256" key="1">
    <source>
        <dbReference type="SAM" id="MobiDB-lite"/>
    </source>
</evidence>
<dbReference type="AlphaFoldDB" id="A0A1N7JUQ7"/>
<protein>
    <submittedName>
        <fullName evidence="2">Uncharacterized protein</fullName>
    </submittedName>
</protein>
<dbReference type="Proteomes" id="UP000186221">
    <property type="component" value="Unassembled WGS sequence"/>
</dbReference>
<name>A0A1N7JUQ7_9RHOB</name>
<feature type="region of interest" description="Disordered" evidence="1">
    <location>
        <begin position="191"/>
        <end position="214"/>
    </location>
</feature>
<evidence type="ECO:0000313" key="2">
    <source>
        <dbReference type="EMBL" id="SIS53070.1"/>
    </source>
</evidence>
<evidence type="ECO:0000313" key="3">
    <source>
        <dbReference type="Proteomes" id="UP000186221"/>
    </source>
</evidence>
<proteinExistence type="predicted"/>
<reference evidence="3" key="1">
    <citation type="submission" date="2017-01" db="EMBL/GenBank/DDBJ databases">
        <authorList>
            <person name="Varghese N."/>
            <person name="Submissions S."/>
        </authorList>
    </citation>
    <scope>NUCLEOTIDE SEQUENCE [LARGE SCALE GENOMIC DNA]</scope>
    <source>
        <strain evidence="3">DSM 19945</strain>
    </source>
</reference>
<dbReference type="EMBL" id="FTOG01000002">
    <property type="protein sequence ID" value="SIS53070.1"/>
    <property type="molecule type" value="Genomic_DNA"/>
</dbReference>
<dbReference type="STRING" id="453582.SAMN05421580_102123"/>
<keyword evidence="3" id="KW-1185">Reference proteome</keyword>
<gene>
    <name evidence="2" type="ORF">SAMN05421580_102123</name>
</gene>
<sequence length="232" mass="23132">MYDLFESPALTDEAQYVEALMDTLAETTAADWGLDALSLSTVANSAGSIASGGAGLMSTVQGLAQVGTSAAQAALSETEADDSGKVAGAAPIGSAYDLFGAFVKELLALNDLILELAAKGASEEQLAALAQSTLTGKAGYFGDSIGAAFGDSLGDAIGDAIGGAIGPIEDAIEEAIGEIGDAIAAALGVKDQTSEEAEPKEAEAAKQSGSEPEQLDLSQVLKADSFAFTFAA</sequence>
<accession>A0A1N7JUQ7</accession>
<organism evidence="2 3">
    <name type="scientific">Rhodobacter aestuarii</name>
    <dbReference type="NCBI Taxonomy" id="453582"/>
    <lineage>
        <taxon>Bacteria</taxon>
        <taxon>Pseudomonadati</taxon>
        <taxon>Pseudomonadota</taxon>
        <taxon>Alphaproteobacteria</taxon>
        <taxon>Rhodobacterales</taxon>
        <taxon>Rhodobacter group</taxon>
        <taxon>Rhodobacter</taxon>
    </lineage>
</organism>